<protein>
    <submittedName>
        <fullName evidence="1">10874_t:CDS:1</fullName>
    </submittedName>
</protein>
<sequence length="45" mass="4619">NLINVLFEIEVIDLIFFGISPCSSGILGVSVPLVKKICANAAGSG</sequence>
<reference evidence="1" key="1">
    <citation type="submission" date="2021-06" db="EMBL/GenBank/DDBJ databases">
        <authorList>
            <person name="Kallberg Y."/>
            <person name="Tangrot J."/>
            <person name="Rosling A."/>
        </authorList>
    </citation>
    <scope>NUCLEOTIDE SEQUENCE</scope>
    <source>
        <strain evidence="1">FL130A</strain>
    </source>
</reference>
<organism evidence="1 2">
    <name type="scientific">Ambispora leptoticha</name>
    <dbReference type="NCBI Taxonomy" id="144679"/>
    <lineage>
        <taxon>Eukaryota</taxon>
        <taxon>Fungi</taxon>
        <taxon>Fungi incertae sedis</taxon>
        <taxon>Mucoromycota</taxon>
        <taxon>Glomeromycotina</taxon>
        <taxon>Glomeromycetes</taxon>
        <taxon>Archaeosporales</taxon>
        <taxon>Ambisporaceae</taxon>
        <taxon>Ambispora</taxon>
    </lineage>
</organism>
<name>A0A9N9JA23_9GLOM</name>
<dbReference type="EMBL" id="CAJVPS010053498">
    <property type="protein sequence ID" value="CAG8772682.1"/>
    <property type="molecule type" value="Genomic_DNA"/>
</dbReference>
<feature type="non-terminal residue" evidence="1">
    <location>
        <position position="1"/>
    </location>
</feature>
<proteinExistence type="predicted"/>
<dbReference type="AlphaFoldDB" id="A0A9N9JA23"/>
<dbReference type="Proteomes" id="UP000789508">
    <property type="component" value="Unassembled WGS sequence"/>
</dbReference>
<accession>A0A9N9JA23</accession>
<feature type="non-terminal residue" evidence="1">
    <location>
        <position position="45"/>
    </location>
</feature>
<comment type="caution">
    <text evidence="1">The sequence shown here is derived from an EMBL/GenBank/DDBJ whole genome shotgun (WGS) entry which is preliminary data.</text>
</comment>
<evidence type="ECO:0000313" key="2">
    <source>
        <dbReference type="Proteomes" id="UP000789508"/>
    </source>
</evidence>
<gene>
    <name evidence="1" type="ORF">ALEPTO_LOCUS14235</name>
</gene>
<evidence type="ECO:0000313" key="1">
    <source>
        <dbReference type="EMBL" id="CAG8772682.1"/>
    </source>
</evidence>
<keyword evidence="2" id="KW-1185">Reference proteome</keyword>